<evidence type="ECO:0000313" key="5">
    <source>
        <dbReference type="Proteomes" id="UP000035213"/>
    </source>
</evidence>
<evidence type="ECO:0000313" key="4">
    <source>
        <dbReference type="EMBL" id="AKK72006.1"/>
    </source>
</evidence>
<dbReference type="AlphaFoldDB" id="A0A0G3LYN0"/>
<dbReference type="RefSeq" id="WP_053327250.1">
    <property type="nucleotide sequence ID" value="NZ_CP009928.1"/>
</dbReference>
<feature type="transmembrane region" description="Helical" evidence="1">
    <location>
        <begin position="12"/>
        <end position="27"/>
    </location>
</feature>
<dbReference type="PANTHER" id="PTHR23028:SF53">
    <property type="entry name" value="ACYL_TRANSF_3 DOMAIN-CONTAINING PROTEIN"/>
    <property type="match status" value="1"/>
</dbReference>
<dbReference type="PATRIC" id="fig|1324352.5.peg.982"/>
<dbReference type="GO" id="GO:0016747">
    <property type="term" value="F:acyltransferase activity, transferring groups other than amino-acyl groups"/>
    <property type="evidence" value="ECO:0007669"/>
    <property type="project" value="InterPro"/>
</dbReference>
<reference evidence="4 5" key="1">
    <citation type="submission" date="2014-11" db="EMBL/GenBank/DDBJ databases">
        <authorList>
            <person name="Park G.-S."/>
            <person name="Hong S.-J."/>
            <person name="Jung B.K."/>
            <person name="Khan A.R."/>
            <person name="Kwak Y."/>
            <person name="Shin J.-H."/>
        </authorList>
    </citation>
    <scope>NUCLEOTIDE SEQUENCE [LARGE SCALE GENOMIC DNA]</scope>
    <source>
        <strain evidence="4 5">DSM 27622</strain>
    </source>
</reference>
<keyword evidence="1" id="KW-1133">Transmembrane helix</keyword>
<protein>
    <recommendedName>
        <fullName evidence="6">Acyltransferase</fullName>
    </recommendedName>
</protein>
<feature type="transmembrane region" description="Helical" evidence="1">
    <location>
        <begin position="33"/>
        <end position="53"/>
    </location>
</feature>
<evidence type="ECO:0000259" key="3">
    <source>
        <dbReference type="Pfam" id="PF19040"/>
    </source>
</evidence>
<proteinExistence type="predicted"/>
<dbReference type="InterPro" id="IPR002656">
    <property type="entry name" value="Acyl_transf_3_dom"/>
</dbReference>
<feature type="transmembrane region" description="Helical" evidence="1">
    <location>
        <begin position="341"/>
        <end position="360"/>
    </location>
</feature>
<dbReference type="InterPro" id="IPR043968">
    <property type="entry name" value="SGNH"/>
</dbReference>
<keyword evidence="1" id="KW-0812">Transmembrane</keyword>
<feature type="domain" description="SGNH" evidence="3">
    <location>
        <begin position="390"/>
        <end position="609"/>
    </location>
</feature>
<feature type="transmembrane region" description="Helical" evidence="1">
    <location>
        <begin position="244"/>
        <end position="263"/>
    </location>
</feature>
<dbReference type="Pfam" id="PF19040">
    <property type="entry name" value="SGNH"/>
    <property type="match status" value="1"/>
</dbReference>
<feature type="transmembrane region" description="Helical" evidence="1">
    <location>
        <begin position="189"/>
        <end position="209"/>
    </location>
</feature>
<dbReference type="GO" id="GO:0009103">
    <property type="term" value="P:lipopolysaccharide biosynthetic process"/>
    <property type="evidence" value="ECO:0007669"/>
    <property type="project" value="TreeGrafter"/>
</dbReference>
<evidence type="ECO:0008006" key="6">
    <source>
        <dbReference type="Google" id="ProtNLM"/>
    </source>
</evidence>
<dbReference type="OrthoDB" id="290051at2"/>
<gene>
    <name evidence="4" type="ORF">OK18_04580</name>
</gene>
<dbReference type="GO" id="GO:0016020">
    <property type="term" value="C:membrane"/>
    <property type="evidence" value="ECO:0007669"/>
    <property type="project" value="TreeGrafter"/>
</dbReference>
<dbReference type="Pfam" id="PF01757">
    <property type="entry name" value="Acyl_transf_3"/>
    <property type="match status" value="1"/>
</dbReference>
<evidence type="ECO:0000256" key="1">
    <source>
        <dbReference type="SAM" id="Phobius"/>
    </source>
</evidence>
<feature type="transmembrane region" description="Helical" evidence="1">
    <location>
        <begin position="311"/>
        <end position="329"/>
    </location>
</feature>
<organism evidence="4 5">
    <name type="scientific">Chryseobacterium gallinarum</name>
    <dbReference type="NCBI Taxonomy" id="1324352"/>
    <lineage>
        <taxon>Bacteria</taxon>
        <taxon>Pseudomonadati</taxon>
        <taxon>Bacteroidota</taxon>
        <taxon>Flavobacteriia</taxon>
        <taxon>Flavobacteriales</taxon>
        <taxon>Weeksellaceae</taxon>
        <taxon>Chryseobacterium group</taxon>
        <taxon>Chryseobacterium</taxon>
    </lineage>
</organism>
<dbReference type="EMBL" id="CP009928">
    <property type="protein sequence ID" value="AKK72006.1"/>
    <property type="molecule type" value="Genomic_DNA"/>
</dbReference>
<dbReference type="InterPro" id="IPR050879">
    <property type="entry name" value="Acyltransferase_3"/>
</dbReference>
<keyword evidence="1" id="KW-0472">Membrane</keyword>
<sequence>MNTTYRPDIQGLRAIAFLLVFFFHLNKDWLPGGFLGVDLFFVISGFLMTMITLDDIEKNRFTFINFYMKRIKRITPAYYVMLFFAAFVGAYLWQYAEMKVLRETIISSGLFISNLIFSRGNNYFGAKTSENPLLHTWSLSIEMQFYIFLPFIIYFFRKHLVKVFIIIIVFFTIYATYQIEFQNLKTEMYFSLLSRIPEFLIGGVYALIFKKGIDIQRKYNTLLSFGSLIILLICSVFITEESHFPGILALIPCMASANLLVLKNNALSDFLSTKTLVYIGELSYSLYLWHFPIMAFLRYKNESYGFNGLEVIFISVTTFVLAWLSYNFIENKFRKITDVKFFKAFIPLGLIVAGFSYFLFSITGYKKIPKVYSIPFFGFQSHGIDNIEKFGDLSKNDSIVLIGDSHALMLKPFLDYLGKENHFSYKTLTCDAYPAIEGIKESEISKEGLKHYRDVMKLVKPTKQLIESGNIILINSYSFVRNENNNETYNKSISNIPSLQFALEKLINSLRKNQKIILLNTFPVVLDKNPLKLNNGFIKNNDYKFKKTCLNNNNKSYLENLANKYKNVYFYDISKSKIFQTAPYINDTIAYYNGGHINTFASIKLAKDLDKDFMDFFRKVEREKN</sequence>
<dbReference type="STRING" id="1324352.OK18_04580"/>
<name>A0A0G3LYN0_CHRGL</name>
<evidence type="ECO:0000259" key="2">
    <source>
        <dbReference type="Pfam" id="PF01757"/>
    </source>
</evidence>
<dbReference type="KEGG" id="cgn:OK18_04580"/>
<feature type="transmembrane region" description="Helical" evidence="1">
    <location>
        <begin position="275"/>
        <end position="299"/>
    </location>
</feature>
<feature type="domain" description="Acyltransferase 3" evidence="2">
    <location>
        <begin position="8"/>
        <end position="326"/>
    </location>
</feature>
<accession>A0A0G3LYN0</accession>
<feature type="transmembrane region" description="Helical" evidence="1">
    <location>
        <begin position="221"/>
        <end position="238"/>
    </location>
</feature>
<feature type="transmembrane region" description="Helical" evidence="1">
    <location>
        <begin position="74"/>
        <end position="93"/>
    </location>
</feature>
<dbReference type="PANTHER" id="PTHR23028">
    <property type="entry name" value="ACETYLTRANSFERASE"/>
    <property type="match status" value="1"/>
</dbReference>
<dbReference type="Proteomes" id="UP000035213">
    <property type="component" value="Chromosome"/>
</dbReference>
<feature type="transmembrane region" description="Helical" evidence="1">
    <location>
        <begin position="134"/>
        <end position="153"/>
    </location>
</feature>
<feature type="transmembrane region" description="Helical" evidence="1">
    <location>
        <begin position="160"/>
        <end position="177"/>
    </location>
</feature>